<accession>A0A4P8PSM6</accession>
<evidence type="ECO:0000259" key="1">
    <source>
        <dbReference type="Pfam" id="PF23343"/>
    </source>
</evidence>
<proteinExistence type="predicted"/>
<reference evidence="2" key="1">
    <citation type="submission" date="2018-12" db="EMBL/GenBank/DDBJ databases">
        <title>Singled stranded DNA viruses identified in blackflies (Austrosimulium ungulatum) sampled in New Zealand.</title>
        <authorList>
            <person name="Kraberger S."/>
            <person name="Fontenele R.S."/>
            <person name="Schmidlin K."/>
            <person name="Walters M."/>
            <person name="Varsani A."/>
        </authorList>
    </citation>
    <scope>NUCLEOTIDE SEQUENCE [LARGE SCALE GENOMIC DNA]</scope>
    <source>
        <strain evidence="2">143</strain>
    </source>
</reference>
<dbReference type="InterPro" id="IPR056906">
    <property type="entry name" value="ORF2/G2P_dom"/>
</dbReference>
<name>A0A4P8PSM6_9VIRU</name>
<protein>
    <submittedName>
        <fullName evidence="2">Replication initiator protein</fullName>
    </submittedName>
</protein>
<dbReference type="Proteomes" id="UP000325015">
    <property type="component" value="Genome"/>
</dbReference>
<organism evidence="2">
    <name type="scientific">Blackfly microvirus SF02</name>
    <dbReference type="NCBI Taxonomy" id="2576452"/>
    <lineage>
        <taxon>Viruses</taxon>
        <taxon>Monodnaviria</taxon>
        <taxon>Sangervirae</taxon>
        <taxon>Phixviricota</taxon>
        <taxon>Malgrandaviricetes</taxon>
        <taxon>Petitvirales</taxon>
        <taxon>Microviridae</taxon>
        <taxon>Microvirus</taxon>
    </lineage>
</organism>
<dbReference type="EMBL" id="MK249202">
    <property type="protein sequence ID" value="QCQ84985.1"/>
    <property type="molecule type" value="Genomic_DNA"/>
</dbReference>
<sequence length="358" mass="41013">MACFYPLAATQLLGGKILIHKRTPGVHQHKTPAHLGRDMKLPCGRCTGCKLDRSKEWSIRLMHEAQLHEKTSFLTLTYNTKSLYSGSARSATSPPAVPDQETPLLTQHELERRRTQDQELLVASSSSPNGLTKRHLQLFMKRLREDVGRRGSGEQRIKFYACGEYGEKLGRPHYHIALFGEDFSDDRYKWRTSGTNTIWRSSRLEKLWPMGHSEIGELTIESAAYVAAYVTKKINGPMADEHYKRVNPMTGETYWLTPEFSLMSRGGRTGKGIAHAWFEEFQTDVYPHDHVIHKNKKKRPPRYYDKLLNDKDPAQMAVVKLQREIRAMEGNEDNTPARLADKEAVLAAKQKLKIRNLK</sequence>
<evidence type="ECO:0000313" key="2">
    <source>
        <dbReference type="EMBL" id="QCQ84985.1"/>
    </source>
</evidence>
<dbReference type="Pfam" id="PF23343">
    <property type="entry name" value="REP_ORF2-G2P"/>
    <property type="match status" value="1"/>
</dbReference>
<feature type="domain" description="Replication-associated protein ORF2/G2P" evidence="1">
    <location>
        <begin position="130"/>
        <end position="233"/>
    </location>
</feature>